<sequence>MQRVQGLPGVLGVVGDRAGDVRVVLVRDHQRALLDGQPVPPEVHHVDPAAPGERHQVSGNLCPDAHAQFVIQQPDQFGDGHLDHGRRAPCRPAVLVRADRSQQLHLGQCGLDRRHPTIVEVPGQRPVVAIGGTVARLGRVVHSPVLGTQQAKVAHQPADPIGRRQRGQFGEQPGQLHRDGARLGIQQLTQLRGATGRRACGQPVQEFLVDPHGIVGPVQQRVLLRGRIGCRAGRQQRFVHLPVHGT</sequence>
<accession>A0ABP9R4N9</accession>
<keyword evidence="3" id="KW-1185">Reference proteome</keyword>
<organism evidence="2 3">
    <name type="scientific">Pseudonocardia eucalypti</name>
    <dbReference type="NCBI Taxonomy" id="648755"/>
    <lineage>
        <taxon>Bacteria</taxon>
        <taxon>Bacillati</taxon>
        <taxon>Actinomycetota</taxon>
        <taxon>Actinomycetes</taxon>
        <taxon>Pseudonocardiales</taxon>
        <taxon>Pseudonocardiaceae</taxon>
        <taxon>Pseudonocardia</taxon>
    </lineage>
</organism>
<evidence type="ECO:0000256" key="1">
    <source>
        <dbReference type="SAM" id="MobiDB-lite"/>
    </source>
</evidence>
<evidence type="ECO:0000313" key="2">
    <source>
        <dbReference type="EMBL" id="GAA5171475.1"/>
    </source>
</evidence>
<feature type="region of interest" description="Disordered" evidence="1">
    <location>
        <begin position="157"/>
        <end position="176"/>
    </location>
</feature>
<proteinExistence type="predicted"/>
<name>A0ABP9R4N9_9PSEU</name>
<dbReference type="Proteomes" id="UP001428817">
    <property type="component" value="Unassembled WGS sequence"/>
</dbReference>
<evidence type="ECO:0000313" key="3">
    <source>
        <dbReference type="Proteomes" id="UP001428817"/>
    </source>
</evidence>
<comment type="caution">
    <text evidence="2">The sequence shown here is derived from an EMBL/GenBank/DDBJ whole genome shotgun (WGS) entry which is preliminary data.</text>
</comment>
<protein>
    <submittedName>
        <fullName evidence="2">Uncharacterized protein</fullName>
    </submittedName>
</protein>
<gene>
    <name evidence="2" type="ORF">GCM10023321_70090</name>
</gene>
<dbReference type="EMBL" id="BAABJP010000048">
    <property type="protein sequence ID" value="GAA5171475.1"/>
    <property type="molecule type" value="Genomic_DNA"/>
</dbReference>
<reference evidence="3" key="1">
    <citation type="journal article" date="2019" name="Int. J. Syst. Evol. Microbiol.">
        <title>The Global Catalogue of Microorganisms (GCM) 10K type strain sequencing project: providing services to taxonomists for standard genome sequencing and annotation.</title>
        <authorList>
            <consortium name="The Broad Institute Genomics Platform"/>
            <consortium name="The Broad Institute Genome Sequencing Center for Infectious Disease"/>
            <person name="Wu L."/>
            <person name="Ma J."/>
        </authorList>
    </citation>
    <scope>NUCLEOTIDE SEQUENCE [LARGE SCALE GENOMIC DNA]</scope>
    <source>
        <strain evidence="3">JCM 18303</strain>
    </source>
</reference>